<dbReference type="HAMAP" id="MF_00019">
    <property type="entry name" value="PlsX"/>
    <property type="match status" value="1"/>
</dbReference>
<name>A0ABY8EC48_9FIRM</name>
<evidence type="ECO:0000256" key="10">
    <source>
        <dbReference type="HAMAP-Rule" id="MF_00019"/>
    </source>
</evidence>
<keyword evidence="11" id="KW-0012">Acyltransferase</keyword>
<evidence type="ECO:0000256" key="1">
    <source>
        <dbReference type="ARBA" id="ARBA00001232"/>
    </source>
</evidence>
<dbReference type="Pfam" id="PF02504">
    <property type="entry name" value="FA_synthesis"/>
    <property type="match status" value="1"/>
</dbReference>
<evidence type="ECO:0000256" key="4">
    <source>
        <dbReference type="ARBA" id="ARBA00022679"/>
    </source>
</evidence>
<dbReference type="NCBIfam" id="TIGR00182">
    <property type="entry name" value="plsX"/>
    <property type="match status" value="1"/>
</dbReference>
<dbReference type="Proteomes" id="UP001222800">
    <property type="component" value="Chromosome"/>
</dbReference>
<keyword evidence="7 10" id="KW-1208">Phospholipid metabolism</keyword>
<comment type="function">
    <text evidence="10">Catalyzes the reversible formation of acyl-phosphate (acyl-PO(4)) from acyl-[acyl-carrier-protein] (acyl-ACP). This enzyme utilizes acyl-ACP as fatty acyl donor, but not acyl-CoA.</text>
</comment>
<evidence type="ECO:0000256" key="2">
    <source>
        <dbReference type="ARBA" id="ARBA00022490"/>
    </source>
</evidence>
<dbReference type="PANTHER" id="PTHR30100:SF1">
    <property type="entry name" value="PHOSPHATE ACYLTRANSFERASE"/>
    <property type="match status" value="1"/>
</dbReference>
<gene>
    <name evidence="10 11" type="primary">plsX</name>
    <name evidence="11" type="ORF">P4S50_11810</name>
</gene>
<keyword evidence="5 10" id="KW-0443">Lipid metabolism</keyword>
<protein>
    <recommendedName>
        <fullName evidence="8 10">Phosphate acyltransferase</fullName>
        <ecNumber evidence="8 10">2.3.1.274</ecNumber>
    </recommendedName>
    <alternativeName>
        <fullName evidence="10">Acyl-ACP phosphotransacylase</fullName>
    </alternativeName>
    <alternativeName>
        <fullName evidence="10">Acyl-[acyl-carrier-protein]--phosphate acyltransferase</fullName>
    </alternativeName>
    <alternativeName>
        <fullName evidence="10">Phosphate-acyl-ACP acyltransferase</fullName>
    </alternativeName>
</protein>
<dbReference type="InterPro" id="IPR003664">
    <property type="entry name" value="FA_synthesis"/>
</dbReference>
<accession>A0ABY8EC48</accession>
<dbReference type="InterPro" id="IPR012281">
    <property type="entry name" value="Phospholipid_synth_PlsX-like"/>
</dbReference>
<comment type="subcellular location">
    <subcellularLocation>
        <location evidence="10">Cytoplasm</location>
    </subcellularLocation>
    <text evidence="10">Associated with the membrane possibly through PlsY.</text>
</comment>
<keyword evidence="3 10" id="KW-0444">Lipid biosynthesis</keyword>
<dbReference type="EC" id="2.3.1.274" evidence="8 10"/>
<keyword evidence="6 10" id="KW-0594">Phospholipid biosynthesis</keyword>
<comment type="catalytic activity">
    <reaction evidence="1 10">
        <text>a fatty acyl-[ACP] + phosphate = an acyl phosphate + holo-[ACP]</text>
        <dbReference type="Rhea" id="RHEA:42292"/>
        <dbReference type="Rhea" id="RHEA-COMP:9685"/>
        <dbReference type="Rhea" id="RHEA-COMP:14125"/>
        <dbReference type="ChEBI" id="CHEBI:43474"/>
        <dbReference type="ChEBI" id="CHEBI:59918"/>
        <dbReference type="ChEBI" id="CHEBI:64479"/>
        <dbReference type="ChEBI" id="CHEBI:138651"/>
        <dbReference type="EC" id="2.3.1.274"/>
    </reaction>
</comment>
<evidence type="ECO:0000256" key="9">
    <source>
        <dbReference type="ARBA" id="ARBA00046608"/>
    </source>
</evidence>
<evidence type="ECO:0000313" key="11">
    <source>
        <dbReference type="EMBL" id="WFD09072.1"/>
    </source>
</evidence>
<comment type="pathway">
    <text evidence="10">Lipid metabolism; phospholipid metabolism.</text>
</comment>
<proteinExistence type="inferred from homology"/>
<dbReference type="EMBL" id="CP120733">
    <property type="protein sequence ID" value="WFD09072.1"/>
    <property type="molecule type" value="Genomic_DNA"/>
</dbReference>
<keyword evidence="2 10" id="KW-0963">Cytoplasm</keyword>
<keyword evidence="4 10" id="KW-0808">Transferase</keyword>
<dbReference type="GO" id="GO:0043811">
    <property type="term" value="F:phosphate:acyl-[acyl carrier protein] acyltransferase activity"/>
    <property type="evidence" value="ECO:0007669"/>
    <property type="project" value="UniProtKB-EC"/>
</dbReference>
<keyword evidence="12" id="KW-1185">Reference proteome</keyword>
<dbReference type="Gene3D" id="3.40.718.10">
    <property type="entry name" value="Isopropylmalate Dehydrogenase"/>
    <property type="match status" value="1"/>
</dbReference>
<dbReference type="PIRSF" id="PIRSF002465">
    <property type="entry name" value="Phsphlp_syn_PlsX"/>
    <property type="match status" value="1"/>
</dbReference>
<evidence type="ECO:0000256" key="5">
    <source>
        <dbReference type="ARBA" id="ARBA00023098"/>
    </source>
</evidence>
<evidence type="ECO:0000256" key="3">
    <source>
        <dbReference type="ARBA" id="ARBA00022516"/>
    </source>
</evidence>
<comment type="subunit">
    <text evidence="9 10">Homodimer. Probably interacts with PlsY.</text>
</comment>
<evidence type="ECO:0000313" key="12">
    <source>
        <dbReference type="Proteomes" id="UP001222800"/>
    </source>
</evidence>
<evidence type="ECO:0000256" key="6">
    <source>
        <dbReference type="ARBA" id="ARBA00023209"/>
    </source>
</evidence>
<organism evidence="11 12">
    <name type="scientific">Tepidibacter hydrothermalis</name>
    <dbReference type="NCBI Taxonomy" id="3036126"/>
    <lineage>
        <taxon>Bacteria</taxon>
        <taxon>Bacillati</taxon>
        <taxon>Bacillota</taxon>
        <taxon>Clostridia</taxon>
        <taxon>Peptostreptococcales</taxon>
        <taxon>Peptostreptococcaceae</taxon>
        <taxon>Tepidibacter</taxon>
    </lineage>
</organism>
<dbReference type="SUPFAM" id="SSF53659">
    <property type="entry name" value="Isocitrate/Isopropylmalate dehydrogenase-like"/>
    <property type="match status" value="1"/>
</dbReference>
<dbReference type="RefSeq" id="WP_277730993.1">
    <property type="nucleotide sequence ID" value="NZ_CP120733.1"/>
</dbReference>
<reference evidence="11 12" key="1">
    <citation type="submission" date="2023-03" db="EMBL/GenBank/DDBJ databases">
        <title>Complete genome sequence of Tepidibacter sp. SWIR-1, isolated from a deep-sea hydrothermal vent.</title>
        <authorList>
            <person name="Li X."/>
        </authorList>
    </citation>
    <scope>NUCLEOTIDE SEQUENCE [LARGE SCALE GENOMIC DNA]</scope>
    <source>
        <strain evidence="11 12">SWIR-1</strain>
    </source>
</reference>
<evidence type="ECO:0000256" key="8">
    <source>
        <dbReference type="ARBA" id="ARBA00024069"/>
    </source>
</evidence>
<comment type="similarity">
    <text evidence="10">Belongs to the PlsX family.</text>
</comment>
<sequence>MKIVVDCMGGDNAPYSTVEGIVEAIKEFNIEVIATGDKNVLEENFRKYEFDKTKLEIIHTSEIILNEDKPVKAIRGKKDSSMVVALNLVKEGKADAIVSAGNTGALLAGGLFVLGRIKGIDRPALCTFLPNKEGMSILLDAGANADCKPRNLLEFGVMGSVYASKILDLESPKVAIVNVGQEEGKGNELTKKSYDLLKTNEDINFIGNVEARDISFGYTDVIVCDGFTGNVVLKVTEGVAMSVFSMLKDTFLTNMKTKIAAMFLKDDLKALKKNLDYSEYGGAPLLGVNGGLIKAHGSSNSKAIKNAIKQGIHFANGNVLNEIKFKIDKLGVDQIE</sequence>
<evidence type="ECO:0000256" key="7">
    <source>
        <dbReference type="ARBA" id="ARBA00023264"/>
    </source>
</evidence>
<dbReference type="PANTHER" id="PTHR30100">
    <property type="entry name" value="FATTY ACID/PHOSPHOLIPID SYNTHESIS PROTEIN PLSX"/>
    <property type="match status" value="1"/>
</dbReference>